<evidence type="ECO:0000256" key="5">
    <source>
        <dbReference type="ARBA" id="ARBA00022729"/>
    </source>
</evidence>
<dbReference type="InterPro" id="IPR039426">
    <property type="entry name" value="TonB-dep_rcpt-like"/>
</dbReference>
<evidence type="ECO:0000259" key="13">
    <source>
        <dbReference type="Pfam" id="PF00593"/>
    </source>
</evidence>
<keyword evidence="2 10" id="KW-0813">Transport</keyword>
<dbReference type="GO" id="GO:0015344">
    <property type="term" value="F:siderophore uptake transmembrane transporter activity"/>
    <property type="evidence" value="ECO:0007669"/>
    <property type="project" value="TreeGrafter"/>
</dbReference>
<accession>A0A7X0J796</accession>
<feature type="signal peptide" evidence="12">
    <location>
        <begin position="1"/>
        <end position="26"/>
    </location>
</feature>
<dbReference type="PANTHER" id="PTHR30069:SF29">
    <property type="entry name" value="HEMOGLOBIN AND HEMOGLOBIN-HAPTOGLOBIN-BINDING PROTEIN 1-RELATED"/>
    <property type="match status" value="1"/>
</dbReference>
<comment type="subcellular location">
    <subcellularLocation>
        <location evidence="1 10">Cell outer membrane</location>
        <topology evidence="1 10">Multi-pass membrane protein</topology>
    </subcellularLocation>
</comment>
<organism evidence="15 16">
    <name type="scientific">Pedobacter cryoconitis</name>
    <dbReference type="NCBI Taxonomy" id="188932"/>
    <lineage>
        <taxon>Bacteria</taxon>
        <taxon>Pseudomonadati</taxon>
        <taxon>Bacteroidota</taxon>
        <taxon>Sphingobacteriia</taxon>
        <taxon>Sphingobacteriales</taxon>
        <taxon>Sphingobacteriaceae</taxon>
        <taxon>Pedobacter</taxon>
    </lineage>
</organism>
<keyword evidence="3 10" id="KW-1134">Transmembrane beta strand</keyword>
<comment type="caution">
    <text evidence="15">The sequence shown here is derived from an EMBL/GenBank/DDBJ whole genome shotgun (WGS) entry which is preliminary data.</text>
</comment>
<feature type="domain" description="TonB-dependent receptor plug" evidence="14">
    <location>
        <begin position="54"/>
        <end position="158"/>
    </location>
</feature>
<evidence type="ECO:0000256" key="3">
    <source>
        <dbReference type="ARBA" id="ARBA00022452"/>
    </source>
</evidence>
<evidence type="ECO:0000256" key="12">
    <source>
        <dbReference type="SAM" id="SignalP"/>
    </source>
</evidence>
<dbReference type="Pfam" id="PF00593">
    <property type="entry name" value="TonB_dep_Rec_b-barrel"/>
    <property type="match status" value="1"/>
</dbReference>
<evidence type="ECO:0000256" key="9">
    <source>
        <dbReference type="ARBA" id="ARBA00023237"/>
    </source>
</evidence>
<evidence type="ECO:0000256" key="11">
    <source>
        <dbReference type="RuleBase" id="RU003357"/>
    </source>
</evidence>
<dbReference type="InterPro" id="IPR037066">
    <property type="entry name" value="Plug_dom_sf"/>
</dbReference>
<feature type="chain" id="PRO_5031513671" evidence="12">
    <location>
        <begin position="27"/>
        <end position="731"/>
    </location>
</feature>
<dbReference type="AlphaFoldDB" id="A0A7X0J796"/>
<keyword evidence="8" id="KW-0675">Receptor</keyword>
<evidence type="ECO:0000313" key="16">
    <source>
        <dbReference type="Proteomes" id="UP000521017"/>
    </source>
</evidence>
<dbReference type="EMBL" id="JACHCC010000010">
    <property type="protein sequence ID" value="MBB6501592.1"/>
    <property type="molecule type" value="Genomic_DNA"/>
</dbReference>
<keyword evidence="4 10" id="KW-0812">Transmembrane</keyword>
<keyword evidence="5 12" id="KW-0732">Signal</keyword>
<dbReference type="CDD" id="cd01347">
    <property type="entry name" value="ligand_gated_channel"/>
    <property type="match status" value="1"/>
</dbReference>
<protein>
    <submittedName>
        <fullName evidence="15">Vitamin B12 transporter</fullName>
    </submittedName>
</protein>
<dbReference type="Proteomes" id="UP000521017">
    <property type="component" value="Unassembled WGS sequence"/>
</dbReference>
<dbReference type="Gene3D" id="2.170.130.10">
    <property type="entry name" value="TonB-dependent receptor, plug domain"/>
    <property type="match status" value="1"/>
</dbReference>
<evidence type="ECO:0000313" key="15">
    <source>
        <dbReference type="EMBL" id="MBB6501592.1"/>
    </source>
</evidence>
<evidence type="ECO:0000256" key="4">
    <source>
        <dbReference type="ARBA" id="ARBA00022692"/>
    </source>
</evidence>
<dbReference type="Pfam" id="PF07715">
    <property type="entry name" value="Plug"/>
    <property type="match status" value="1"/>
</dbReference>
<feature type="domain" description="TonB-dependent receptor-like beta-barrel" evidence="13">
    <location>
        <begin position="249"/>
        <end position="705"/>
    </location>
</feature>
<name>A0A7X0J796_9SPHI</name>
<sequence length="731" mass="80269">MNKKLPLLSFKNLLFGTVLLSSPAWAQEKKADTLRTNSLDEVVVTSLRTETKRSNVPQSMTVITKAAMALTPSLEVTDLLKKNSSVSIIQYPGLSSGIGIRGFRPQTSGLNQRSLLLVDGRPAGTVSIATINPADIERIEILKGPASALYGSSAMGGVINIITKKSTGDIHGNVYAQYGSYQTTQLGAAAGGNITKQLDFDLTFQNFDRAENMKLGKGNVFRKWLNAGTAVENYADGTSAVVDDKRSDGLRRDYTKLTYNSGSLRLGYQIDPNWRLDVRGERFAAKNVEAPSDIFFGNSQPSTKDIERHNEEATLTGNIDQHHLSLKGYTSNENNLNYTLLTEADGLLAPYGSYKSSTSWKGIQAKDAYTLGKHTLIFGLDYSNALTKSQSFNPDGSGSAPYSPNYSLSSAAAYIQGQLNFLDNKLVINPGVRLDLITYNVLQTPLLTTYTPGKKTNPFFSPSLAAQYALSKLFTLHASTGRAFVTPDAYNVAGYSQRVSNGKASVIQGNPNLKNENSISWDAGLRFSKSDLGLTADFTYYNTYVKDRITTQTTVPNPPQNTPDGVPIGTSMTYINANKANINGFEAEFAWDFGTLAAKDYSLKLFANATKSSKAKEVTIAANGTQTSKDIYNVPNFTSSYGFEFNNLKGLDLRLSGRYVGKRKDTDFNDPKYPEIVYPEFMVADFGASYTYMKRHTVTFLVNNITDENYYEKRGFNLAGRNFALRYNISF</sequence>
<keyword evidence="6 11" id="KW-0798">TonB box</keyword>
<reference evidence="15 16" key="1">
    <citation type="submission" date="2020-08" db="EMBL/GenBank/DDBJ databases">
        <title>Genomic Encyclopedia of Type Strains, Phase IV (KMG-V): Genome sequencing to study the core and pangenomes of soil and plant-associated prokaryotes.</title>
        <authorList>
            <person name="Whitman W."/>
        </authorList>
    </citation>
    <scope>NUCLEOTIDE SEQUENCE [LARGE SCALE GENOMIC DNA]</scope>
    <source>
        <strain evidence="15 16">M2T3</strain>
    </source>
</reference>
<dbReference type="RefSeq" id="WP_184627483.1">
    <property type="nucleotide sequence ID" value="NZ_JACHCC010000010.1"/>
</dbReference>
<dbReference type="InterPro" id="IPR000531">
    <property type="entry name" value="Beta-barrel_TonB"/>
</dbReference>
<evidence type="ECO:0000256" key="7">
    <source>
        <dbReference type="ARBA" id="ARBA00023136"/>
    </source>
</evidence>
<evidence type="ECO:0000256" key="6">
    <source>
        <dbReference type="ARBA" id="ARBA00023077"/>
    </source>
</evidence>
<dbReference type="InterPro" id="IPR012910">
    <property type="entry name" value="Plug_dom"/>
</dbReference>
<keyword evidence="7 10" id="KW-0472">Membrane</keyword>
<keyword evidence="9 10" id="KW-0998">Cell outer membrane</keyword>
<evidence type="ECO:0000256" key="8">
    <source>
        <dbReference type="ARBA" id="ARBA00023170"/>
    </source>
</evidence>
<dbReference type="GO" id="GO:0009279">
    <property type="term" value="C:cell outer membrane"/>
    <property type="evidence" value="ECO:0007669"/>
    <property type="project" value="UniProtKB-SubCell"/>
</dbReference>
<evidence type="ECO:0000256" key="2">
    <source>
        <dbReference type="ARBA" id="ARBA00022448"/>
    </source>
</evidence>
<evidence type="ECO:0000256" key="10">
    <source>
        <dbReference type="PROSITE-ProRule" id="PRU01360"/>
    </source>
</evidence>
<comment type="similarity">
    <text evidence="10 11">Belongs to the TonB-dependent receptor family.</text>
</comment>
<proteinExistence type="inferred from homology"/>
<dbReference type="Gene3D" id="2.40.170.20">
    <property type="entry name" value="TonB-dependent receptor, beta-barrel domain"/>
    <property type="match status" value="1"/>
</dbReference>
<dbReference type="PROSITE" id="PS52016">
    <property type="entry name" value="TONB_DEPENDENT_REC_3"/>
    <property type="match status" value="1"/>
</dbReference>
<gene>
    <name evidence="15" type="ORF">HDF25_003767</name>
</gene>
<dbReference type="SUPFAM" id="SSF56935">
    <property type="entry name" value="Porins"/>
    <property type="match status" value="1"/>
</dbReference>
<dbReference type="InterPro" id="IPR036942">
    <property type="entry name" value="Beta-barrel_TonB_sf"/>
</dbReference>
<evidence type="ECO:0000256" key="1">
    <source>
        <dbReference type="ARBA" id="ARBA00004571"/>
    </source>
</evidence>
<evidence type="ECO:0000259" key="14">
    <source>
        <dbReference type="Pfam" id="PF07715"/>
    </source>
</evidence>
<dbReference type="GO" id="GO:0044718">
    <property type="term" value="P:siderophore transmembrane transport"/>
    <property type="evidence" value="ECO:0007669"/>
    <property type="project" value="TreeGrafter"/>
</dbReference>
<dbReference type="PANTHER" id="PTHR30069">
    <property type="entry name" value="TONB-DEPENDENT OUTER MEMBRANE RECEPTOR"/>
    <property type="match status" value="1"/>
</dbReference>